<accession>A0A537K2X9</accession>
<organism evidence="2 3">
    <name type="scientific">Candidatus Segetimicrobium genomatis</name>
    <dbReference type="NCBI Taxonomy" id="2569760"/>
    <lineage>
        <taxon>Bacteria</taxon>
        <taxon>Bacillati</taxon>
        <taxon>Candidatus Sysuimicrobiota</taxon>
        <taxon>Candidatus Sysuimicrobiia</taxon>
        <taxon>Candidatus Sysuimicrobiales</taxon>
        <taxon>Candidatus Segetimicrobiaceae</taxon>
        <taxon>Candidatus Segetimicrobium</taxon>
    </lineage>
</organism>
<evidence type="ECO:0000313" key="2">
    <source>
        <dbReference type="EMBL" id="TMI90110.1"/>
    </source>
</evidence>
<protein>
    <submittedName>
        <fullName evidence="2">Polysaccharide deacetylase</fullName>
    </submittedName>
</protein>
<dbReference type="Gene3D" id="3.20.20.370">
    <property type="entry name" value="Glycoside hydrolase/deacetylase"/>
    <property type="match status" value="1"/>
</dbReference>
<dbReference type="InterPro" id="IPR011330">
    <property type="entry name" value="Glyco_hydro/deAcase_b/a-brl"/>
</dbReference>
<dbReference type="SUPFAM" id="SSF88713">
    <property type="entry name" value="Glycoside hydrolase/deacetylase"/>
    <property type="match status" value="1"/>
</dbReference>
<name>A0A537K2X9_9BACT</name>
<evidence type="ECO:0000259" key="1">
    <source>
        <dbReference type="PROSITE" id="PS51677"/>
    </source>
</evidence>
<dbReference type="PANTHER" id="PTHR10587:SF134">
    <property type="entry name" value="SECRETED PROTEIN"/>
    <property type="match status" value="1"/>
</dbReference>
<gene>
    <name evidence="2" type="ORF">E6H00_07940</name>
</gene>
<feature type="domain" description="NodB homology" evidence="1">
    <location>
        <begin position="57"/>
        <end position="258"/>
    </location>
</feature>
<comment type="caution">
    <text evidence="2">The sequence shown here is derived from an EMBL/GenBank/DDBJ whole genome shotgun (WGS) entry which is preliminary data.</text>
</comment>
<dbReference type="InterPro" id="IPR002509">
    <property type="entry name" value="NODB_dom"/>
</dbReference>
<proteinExistence type="predicted"/>
<dbReference type="InterPro" id="IPR050248">
    <property type="entry name" value="Polysacc_deacetylase_ArnD"/>
</dbReference>
<dbReference type="GO" id="GO:0016810">
    <property type="term" value="F:hydrolase activity, acting on carbon-nitrogen (but not peptide) bonds"/>
    <property type="evidence" value="ECO:0007669"/>
    <property type="project" value="InterPro"/>
</dbReference>
<dbReference type="AlphaFoldDB" id="A0A537K2X9"/>
<evidence type="ECO:0000313" key="3">
    <source>
        <dbReference type="Proteomes" id="UP000318509"/>
    </source>
</evidence>
<dbReference type="Proteomes" id="UP000318509">
    <property type="component" value="Unassembled WGS sequence"/>
</dbReference>
<reference evidence="2 3" key="1">
    <citation type="journal article" date="2019" name="Nat. Microbiol.">
        <title>Mediterranean grassland soil C-N compound turnover is dependent on rainfall and depth, and is mediated by genomically divergent microorganisms.</title>
        <authorList>
            <person name="Diamond S."/>
            <person name="Andeer P.F."/>
            <person name="Li Z."/>
            <person name="Crits-Christoph A."/>
            <person name="Burstein D."/>
            <person name="Anantharaman K."/>
            <person name="Lane K.R."/>
            <person name="Thomas B.C."/>
            <person name="Pan C."/>
            <person name="Northen T.R."/>
            <person name="Banfield J.F."/>
        </authorList>
    </citation>
    <scope>NUCLEOTIDE SEQUENCE [LARGE SCALE GENOMIC DNA]</scope>
    <source>
        <strain evidence="2">NP_3</strain>
    </source>
</reference>
<sequence>MSRRRFGTRLFLIACAVAAAGGLGLLLGSSLSPSRGEPREEARPSSAILTRVPISAKVVALTFDFDMTPGMLFRMQSGEVEAWYDPTVLHVLRQERIPYTIFITGLATLTYPDLARSFAHDRLVELGNHSHRHFAFTPDCFGLPFIGEGRAQEDIETAQQTIQRITGVTPRYFRFPGGCLGAGDVAIVNNLGLRIVHWDVAAGDAFNPDADSIIHYVGDRARPGSIIAFHLGGPNAPATADALRAIIPSLRAHGYKFTTVTGLLSLLECGAKGPVGRRSLPFSLTPAAWKAPCRDKPPVL</sequence>
<dbReference type="PANTHER" id="PTHR10587">
    <property type="entry name" value="GLYCOSYL TRANSFERASE-RELATED"/>
    <property type="match status" value="1"/>
</dbReference>
<dbReference type="PROSITE" id="PS51677">
    <property type="entry name" value="NODB"/>
    <property type="match status" value="1"/>
</dbReference>
<dbReference type="EMBL" id="VBAK01000115">
    <property type="protein sequence ID" value="TMI90110.1"/>
    <property type="molecule type" value="Genomic_DNA"/>
</dbReference>
<dbReference type="GO" id="GO:0005975">
    <property type="term" value="P:carbohydrate metabolic process"/>
    <property type="evidence" value="ECO:0007669"/>
    <property type="project" value="InterPro"/>
</dbReference>
<dbReference type="Pfam" id="PF01522">
    <property type="entry name" value="Polysacc_deac_1"/>
    <property type="match status" value="1"/>
</dbReference>